<accession>A0ABX1UTP9</accession>
<dbReference type="Proteomes" id="UP000555322">
    <property type="component" value="Unassembled WGS sequence"/>
</dbReference>
<feature type="compositionally biased region" description="Polar residues" evidence="1">
    <location>
        <begin position="153"/>
        <end position="168"/>
    </location>
</feature>
<feature type="region of interest" description="Disordered" evidence="1">
    <location>
        <begin position="119"/>
        <end position="168"/>
    </location>
</feature>
<evidence type="ECO:0000256" key="1">
    <source>
        <dbReference type="SAM" id="MobiDB-lite"/>
    </source>
</evidence>
<sequence length="168" mass="17983">MKKMKAALITSAILASTPLFAQTTTTTTETATPAQHQSAPYGDNPNIFKVLTQKAQTAVQNTAERVDHAAQKGITKVKPKVENAWEETKVFASEKSVIAIEKTQNTAVKVNKKLNETKDGLIGSPKDQPAPIVSHPLSQSSTGVESAPVQEVLPNQIQPVQDNGSTKL</sequence>
<feature type="signal peptide" evidence="2">
    <location>
        <begin position="1"/>
        <end position="21"/>
    </location>
</feature>
<gene>
    <name evidence="3" type="ORF">HLH15_03070</name>
</gene>
<protein>
    <submittedName>
        <fullName evidence="3">Uncharacterized protein</fullName>
    </submittedName>
</protein>
<evidence type="ECO:0000256" key="2">
    <source>
        <dbReference type="SAM" id="SignalP"/>
    </source>
</evidence>
<keyword evidence="4" id="KW-1185">Reference proteome</keyword>
<reference evidence="3 4" key="1">
    <citation type="submission" date="2020-04" db="EMBL/GenBank/DDBJ databases">
        <title>Acinetobacter Taxon 24.</title>
        <authorList>
            <person name="Nemec A."/>
            <person name="Radolfova-Krizova L."/>
            <person name="Higgins P.G."/>
            <person name="Spanelova P."/>
        </authorList>
    </citation>
    <scope>NUCLEOTIDE SEQUENCE [LARGE SCALE GENOMIC DNA]</scope>
    <source>
        <strain evidence="3 4">ANC 5084</strain>
    </source>
</reference>
<dbReference type="RefSeq" id="WP_171535697.1">
    <property type="nucleotide sequence ID" value="NZ_JABERJ010000006.1"/>
</dbReference>
<evidence type="ECO:0000313" key="3">
    <source>
        <dbReference type="EMBL" id="NNH25479.1"/>
    </source>
</evidence>
<proteinExistence type="predicted"/>
<dbReference type="EMBL" id="JABERJ010000006">
    <property type="protein sequence ID" value="NNH25479.1"/>
    <property type="molecule type" value="Genomic_DNA"/>
</dbReference>
<evidence type="ECO:0000313" key="4">
    <source>
        <dbReference type="Proteomes" id="UP000555322"/>
    </source>
</evidence>
<keyword evidence="2" id="KW-0732">Signal</keyword>
<feature type="chain" id="PRO_5045382306" evidence="2">
    <location>
        <begin position="22"/>
        <end position="168"/>
    </location>
</feature>
<organism evidence="3 4">
    <name type="scientific">Acinetobacter terrestris</name>
    <dbReference type="NCBI Taxonomy" id="2529843"/>
    <lineage>
        <taxon>Bacteria</taxon>
        <taxon>Pseudomonadati</taxon>
        <taxon>Pseudomonadota</taxon>
        <taxon>Gammaproteobacteria</taxon>
        <taxon>Moraxellales</taxon>
        <taxon>Moraxellaceae</taxon>
        <taxon>Acinetobacter</taxon>
        <taxon>Acinetobacter Taxon 24</taxon>
    </lineage>
</organism>
<comment type="caution">
    <text evidence="3">The sequence shown here is derived from an EMBL/GenBank/DDBJ whole genome shotgun (WGS) entry which is preliminary data.</text>
</comment>
<name>A0ABX1UTP9_9GAMM</name>